<gene>
    <name evidence="2" type="ORF">V757_10195</name>
</gene>
<accession>V8FYA5</accession>
<name>V8FYA5_9BURK</name>
<dbReference type="AlphaFoldDB" id="V8FYA5"/>
<feature type="transmembrane region" description="Helical" evidence="1">
    <location>
        <begin position="168"/>
        <end position="189"/>
    </location>
</feature>
<keyword evidence="1" id="KW-1133">Transmembrane helix</keyword>
<keyword evidence="3" id="KW-1185">Reference proteome</keyword>
<sequence length="239" mass="26798">MLIGGSSSPLIAQIALGIGSAAWLLYLGYIAKKFIYAPLTAIKQTQTVRQNGKQVKAEVLSKTLLQEKSDYQLIKILVSFPNFQGTDVTTYVELKDTQPTMKRFEKGRVINVFLNSQGSHPLLIVEGAESNTHSLAFGVLFWVFTLCYALLTFAYWTSMLSGQFSIQYLSLLHPWVLIPLGALFIFKVMGFASRIGRSPAIEQLILYGKKTNATIDDYHQTGTFINEQPQISFQYLIVR</sequence>
<dbReference type="Proteomes" id="UP000018766">
    <property type="component" value="Unassembled WGS sequence"/>
</dbReference>
<dbReference type="OrthoDB" id="662998at2"/>
<feature type="transmembrane region" description="Helical" evidence="1">
    <location>
        <begin position="12"/>
        <end position="31"/>
    </location>
</feature>
<organism evidence="2 3">
    <name type="scientific">Pelistega indica</name>
    <dbReference type="NCBI Taxonomy" id="1414851"/>
    <lineage>
        <taxon>Bacteria</taxon>
        <taxon>Pseudomonadati</taxon>
        <taxon>Pseudomonadota</taxon>
        <taxon>Betaproteobacteria</taxon>
        <taxon>Burkholderiales</taxon>
        <taxon>Alcaligenaceae</taxon>
        <taxon>Pelistega</taxon>
    </lineage>
</organism>
<keyword evidence="1" id="KW-0472">Membrane</keyword>
<dbReference type="PATRIC" id="fig|1414851.3.peg.2130"/>
<feature type="transmembrane region" description="Helical" evidence="1">
    <location>
        <begin position="135"/>
        <end position="156"/>
    </location>
</feature>
<comment type="caution">
    <text evidence="2">The sequence shown here is derived from an EMBL/GenBank/DDBJ whole genome shotgun (WGS) entry which is preliminary data.</text>
</comment>
<keyword evidence="1" id="KW-0812">Transmembrane</keyword>
<dbReference type="RefSeq" id="WP_023952323.1">
    <property type="nucleotide sequence ID" value="NZ_AYSV01000106.1"/>
</dbReference>
<dbReference type="EMBL" id="AYSV01000106">
    <property type="protein sequence ID" value="ETD68417.1"/>
    <property type="molecule type" value="Genomic_DNA"/>
</dbReference>
<evidence type="ECO:0000313" key="3">
    <source>
        <dbReference type="Proteomes" id="UP000018766"/>
    </source>
</evidence>
<evidence type="ECO:0000256" key="1">
    <source>
        <dbReference type="SAM" id="Phobius"/>
    </source>
</evidence>
<reference evidence="2 3" key="1">
    <citation type="submission" date="2013-11" db="EMBL/GenBank/DDBJ databases">
        <title>Genomic analysis of Pelistega sp. HM-7.</title>
        <authorList>
            <person name="Kumbhare S.V."/>
            <person name="Shetty S.A."/>
            <person name="Sharma O."/>
            <person name="Dhotre D.P."/>
        </authorList>
    </citation>
    <scope>NUCLEOTIDE SEQUENCE [LARGE SCALE GENOMIC DNA]</scope>
    <source>
        <strain evidence="2 3">HM-7</strain>
    </source>
</reference>
<proteinExistence type="predicted"/>
<evidence type="ECO:0000313" key="2">
    <source>
        <dbReference type="EMBL" id="ETD68417.1"/>
    </source>
</evidence>
<protein>
    <submittedName>
        <fullName evidence="2">Uncharacterized protein</fullName>
    </submittedName>
</protein>